<reference evidence="6" key="1">
    <citation type="submission" date="2021-04" db="EMBL/GenBank/DDBJ databases">
        <authorList>
            <person name="Chebbi M.A.C M."/>
        </authorList>
    </citation>
    <scope>NUCLEOTIDE SEQUENCE</scope>
</reference>
<name>A0A8J2HLU2_COTCN</name>
<proteinExistence type="predicted"/>
<dbReference type="OrthoDB" id="6366728at2759"/>
<organism evidence="6 7">
    <name type="scientific">Cotesia congregata</name>
    <name type="common">Parasitoid wasp</name>
    <name type="synonym">Apanteles congregatus</name>
    <dbReference type="NCBI Taxonomy" id="51543"/>
    <lineage>
        <taxon>Eukaryota</taxon>
        <taxon>Metazoa</taxon>
        <taxon>Ecdysozoa</taxon>
        <taxon>Arthropoda</taxon>
        <taxon>Hexapoda</taxon>
        <taxon>Insecta</taxon>
        <taxon>Pterygota</taxon>
        <taxon>Neoptera</taxon>
        <taxon>Endopterygota</taxon>
        <taxon>Hymenoptera</taxon>
        <taxon>Apocrita</taxon>
        <taxon>Ichneumonoidea</taxon>
        <taxon>Braconidae</taxon>
        <taxon>Microgastrinae</taxon>
        <taxon>Cotesia</taxon>
    </lineage>
</organism>
<dbReference type="Pfam" id="PF08395">
    <property type="entry name" value="7tm_7"/>
    <property type="match status" value="1"/>
</dbReference>
<protein>
    <submittedName>
        <fullName evidence="6">Similar to Gr28b: Putative gustatory receptor 28b (Drosophila melanogaster)</fullName>
    </submittedName>
</protein>
<evidence type="ECO:0000256" key="1">
    <source>
        <dbReference type="ARBA" id="ARBA00004651"/>
    </source>
</evidence>
<keyword evidence="6" id="KW-0675">Receptor</keyword>
<comment type="subcellular location">
    <subcellularLocation>
        <location evidence="1">Cell membrane</location>
        <topology evidence="1">Multi-pass membrane protein</topology>
    </subcellularLocation>
</comment>
<keyword evidence="4" id="KW-1133">Transmembrane helix</keyword>
<evidence type="ECO:0000256" key="2">
    <source>
        <dbReference type="ARBA" id="ARBA00022475"/>
    </source>
</evidence>
<comment type="caution">
    <text evidence="6">The sequence shown here is derived from an EMBL/GenBank/DDBJ whole genome shotgun (WGS) entry which is preliminary data.</text>
</comment>
<accession>A0A8J2HLU2</accession>
<keyword evidence="7" id="KW-1185">Reference proteome</keyword>
<evidence type="ECO:0000256" key="4">
    <source>
        <dbReference type="ARBA" id="ARBA00022989"/>
    </source>
</evidence>
<dbReference type="EMBL" id="CAJNRD030001123">
    <property type="protein sequence ID" value="CAG5101814.1"/>
    <property type="molecule type" value="Genomic_DNA"/>
</dbReference>
<evidence type="ECO:0000313" key="7">
    <source>
        <dbReference type="Proteomes" id="UP000786811"/>
    </source>
</evidence>
<evidence type="ECO:0000256" key="5">
    <source>
        <dbReference type="ARBA" id="ARBA00023136"/>
    </source>
</evidence>
<dbReference type="InterPro" id="IPR013604">
    <property type="entry name" value="7TM_chemorcpt"/>
</dbReference>
<gene>
    <name evidence="6" type="ORF">HICCMSTLAB_LOCUS10703</name>
</gene>
<dbReference type="AlphaFoldDB" id="A0A8J2HLU2"/>
<keyword evidence="5" id="KW-0472">Membrane</keyword>
<keyword evidence="2" id="KW-1003">Cell membrane</keyword>
<evidence type="ECO:0000256" key="3">
    <source>
        <dbReference type="ARBA" id="ARBA00022692"/>
    </source>
</evidence>
<evidence type="ECO:0000313" key="6">
    <source>
        <dbReference type="EMBL" id="CAG5101814.1"/>
    </source>
</evidence>
<dbReference type="GO" id="GO:0050909">
    <property type="term" value="P:sensory perception of taste"/>
    <property type="evidence" value="ECO:0007669"/>
    <property type="project" value="InterPro"/>
</dbReference>
<dbReference type="Proteomes" id="UP000786811">
    <property type="component" value="Unassembled WGS sequence"/>
</dbReference>
<dbReference type="GO" id="GO:0005886">
    <property type="term" value="C:plasma membrane"/>
    <property type="evidence" value="ECO:0007669"/>
    <property type="project" value="UniProtKB-SubCell"/>
</dbReference>
<keyword evidence="3" id="KW-0812">Transmembrane</keyword>
<sequence length="101" mass="11521">MMYILVFNAICLYQKTGELIHKLEIQTEDIKLKKEIQQFSIQILQNPLIFSPCGLLNLGYPFIKDFTGAVTAQLLILIQTSDETTVLYSSFNETANYKLAL</sequence>